<evidence type="ECO:0000313" key="6">
    <source>
        <dbReference type="Proteomes" id="UP000007813"/>
    </source>
</evidence>
<evidence type="ECO:0000259" key="4">
    <source>
        <dbReference type="Pfam" id="PF01048"/>
    </source>
</evidence>
<dbReference type="Proteomes" id="UP000007813">
    <property type="component" value="Unassembled WGS sequence"/>
</dbReference>
<dbReference type="AlphaFoldDB" id="J2ZZQ9"/>
<evidence type="ECO:0000256" key="3">
    <source>
        <dbReference type="ARBA" id="ARBA00022679"/>
    </source>
</evidence>
<dbReference type="PANTHER" id="PTHR43691:SF13">
    <property type="entry name" value="URIDINE PHOSPHORYLASE"/>
    <property type="match status" value="1"/>
</dbReference>
<dbReference type="Pfam" id="PF01048">
    <property type="entry name" value="PNP_UDP_1"/>
    <property type="match status" value="1"/>
</dbReference>
<dbReference type="GO" id="GO:0009164">
    <property type="term" value="P:nucleoside catabolic process"/>
    <property type="evidence" value="ECO:0007669"/>
    <property type="project" value="UniProtKB-ARBA"/>
</dbReference>
<proteinExistence type="inferred from homology"/>
<evidence type="ECO:0000256" key="1">
    <source>
        <dbReference type="ARBA" id="ARBA00010456"/>
    </source>
</evidence>
<dbReference type="GO" id="GO:0016763">
    <property type="term" value="F:pentosyltransferase activity"/>
    <property type="evidence" value="ECO:0007669"/>
    <property type="project" value="InterPro"/>
</dbReference>
<dbReference type="PROSITE" id="PS01232">
    <property type="entry name" value="PNP_UDP_1"/>
    <property type="match status" value="1"/>
</dbReference>
<dbReference type="PANTHER" id="PTHR43691">
    <property type="entry name" value="URIDINE PHOSPHORYLASE"/>
    <property type="match status" value="1"/>
</dbReference>
<protein>
    <submittedName>
        <fullName evidence="5">Uridine phosphorylase</fullName>
    </submittedName>
</protein>
<dbReference type="Gene3D" id="3.40.50.1580">
    <property type="entry name" value="Nucleoside phosphorylase domain"/>
    <property type="match status" value="1"/>
</dbReference>
<keyword evidence="3" id="KW-0808">Transferase</keyword>
<comment type="caution">
    <text evidence="5">The sequence shown here is derived from an EMBL/GenBank/DDBJ whole genome shotgun (WGS) entry which is preliminary data.</text>
</comment>
<comment type="similarity">
    <text evidence="1">Belongs to the PNP/UDP phosphorylase family.</text>
</comment>
<dbReference type="CDD" id="cd17767">
    <property type="entry name" value="UP_EcUdp-like"/>
    <property type="match status" value="1"/>
</dbReference>
<dbReference type="GO" id="GO:0005829">
    <property type="term" value="C:cytosol"/>
    <property type="evidence" value="ECO:0007669"/>
    <property type="project" value="TreeGrafter"/>
</dbReference>
<accession>J2ZZQ9</accession>
<dbReference type="EMBL" id="ALJD01000008">
    <property type="protein sequence ID" value="EJN58533.1"/>
    <property type="molecule type" value="Genomic_DNA"/>
</dbReference>
<organism evidence="5 6">
    <name type="scientific">Halogranum salarium B-1</name>
    <dbReference type="NCBI Taxonomy" id="1210908"/>
    <lineage>
        <taxon>Archaea</taxon>
        <taxon>Methanobacteriati</taxon>
        <taxon>Methanobacteriota</taxon>
        <taxon>Stenosarchaea group</taxon>
        <taxon>Halobacteria</taxon>
        <taxon>Halobacteriales</taxon>
        <taxon>Haloferacaceae</taxon>
    </lineage>
</organism>
<dbReference type="InterPro" id="IPR035994">
    <property type="entry name" value="Nucleoside_phosphorylase_sf"/>
</dbReference>
<evidence type="ECO:0000256" key="2">
    <source>
        <dbReference type="ARBA" id="ARBA00022676"/>
    </source>
</evidence>
<dbReference type="InterPro" id="IPR000845">
    <property type="entry name" value="Nucleoside_phosphorylase_d"/>
</dbReference>
<sequence>MSLLNNPFDYMVGITAGTMLICRWSDVALQAIQGVWKRHDNQEQNCLITSHNRAIFLTTASSASMAKQPHLLVEEGDVEDIALIPGDPGRVDRIAKQCENVEEVAANREYKVVNAEYEGVPLTICSTGIGCPSAAIAVEELSRVGVETFIRVGTIGALQEHVEIGDMIVATGAAKEEGTSKRYESEVYPAVPDYDVLTALVDSAEDNGEDVHVGPIVSDDAFYNEDDDYVKDWNEAGLLAIEMEAATVFSLARRKGLRAGAICTVDGNLVKGTQKGADSDEELPEKAKNNVERAITLTLDAVTTLA</sequence>
<reference evidence="5 6" key="1">
    <citation type="journal article" date="2012" name="J. Bacteriol.">
        <title>Draft Genome Sequence of the Extremely Halophilic Archaeon Halogranum salarium B-1T.</title>
        <authorList>
            <person name="Kim K.K."/>
            <person name="Lee K.C."/>
            <person name="Lee J.S."/>
        </authorList>
    </citation>
    <scope>NUCLEOTIDE SEQUENCE [LARGE SCALE GENOMIC DNA]</scope>
    <source>
        <strain evidence="5 6">B-1</strain>
    </source>
</reference>
<dbReference type="SUPFAM" id="SSF53167">
    <property type="entry name" value="Purine and uridine phosphorylases"/>
    <property type="match status" value="1"/>
</dbReference>
<dbReference type="eggNOG" id="arCOG01324">
    <property type="taxonomic scope" value="Archaea"/>
</dbReference>
<gene>
    <name evidence="5" type="ORF">HSB1_30110</name>
</gene>
<dbReference type="InterPro" id="IPR018016">
    <property type="entry name" value="Nucleoside_phosphorylase_CS"/>
</dbReference>
<evidence type="ECO:0000313" key="5">
    <source>
        <dbReference type="EMBL" id="EJN58533.1"/>
    </source>
</evidence>
<feature type="domain" description="Nucleoside phosphorylase" evidence="4">
    <location>
        <begin position="80"/>
        <end position="301"/>
    </location>
</feature>
<dbReference type="PATRIC" id="fig|1210908.3.peg.2887"/>
<keyword evidence="2" id="KW-0328">Glycosyltransferase</keyword>
<name>J2ZZQ9_9EURY</name>